<reference evidence="8 9" key="1">
    <citation type="submission" date="2018-02" db="EMBL/GenBank/DDBJ databases">
        <title>Fusarium culmorum secondary metabolites in fungal-bacterial-plant interactions.</title>
        <authorList>
            <person name="Schmidt R."/>
        </authorList>
    </citation>
    <scope>NUCLEOTIDE SEQUENCE [LARGE SCALE GENOMIC DNA]</scope>
    <source>
        <strain evidence="8 9">PV</strain>
    </source>
</reference>
<feature type="transmembrane region" description="Helical" evidence="6">
    <location>
        <begin position="12"/>
        <end position="28"/>
    </location>
</feature>
<dbReference type="Pfam" id="PF20684">
    <property type="entry name" value="Fung_rhodopsin"/>
    <property type="match status" value="1"/>
</dbReference>
<dbReference type="EMBL" id="PVEM01000001">
    <property type="protein sequence ID" value="PTD12989.1"/>
    <property type="molecule type" value="Genomic_DNA"/>
</dbReference>
<keyword evidence="2 6" id="KW-0812">Transmembrane</keyword>
<dbReference type="InterPro" id="IPR052337">
    <property type="entry name" value="SAT4-like"/>
</dbReference>
<feature type="transmembrane region" description="Helical" evidence="6">
    <location>
        <begin position="90"/>
        <end position="111"/>
    </location>
</feature>
<evidence type="ECO:0000256" key="3">
    <source>
        <dbReference type="ARBA" id="ARBA00022989"/>
    </source>
</evidence>
<dbReference type="InterPro" id="IPR049326">
    <property type="entry name" value="Rhodopsin_dom_fungi"/>
</dbReference>
<evidence type="ECO:0000259" key="7">
    <source>
        <dbReference type="Pfam" id="PF20684"/>
    </source>
</evidence>
<proteinExistence type="inferred from homology"/>
<feature type="domain" description="Rhodopsin" evidence="7">
    <location>
        <begin position="25"/>
        <end position="269"/>
    </location>
</feature>
<evidence type="ECO:0000313" key="9">
    <source>
        <dbReference type="Proteomes" id="UP000241587"/>
    </source>
</evidence>
<dbReference type="AlphaFoldDB" id="A0A2T4HB09"/>
<accession>A0A2T4HB09</accession>
<feature type="transmembrane region" description="Helical" evidence="6">
    <location>
        <begin position="40"/>
        <end position="63"/>
    </location>
</feature>
<organism evidence="8 9">
    <name type="scientific">Fusarium culmorum</name>
    <dbReference type="NCBI Taxonomy" id="5516"/>
    <lineage>
        <taxon>Eukaryota</taxon>
        <taxon>Fungi</taxon>
        <taxon>Dikarya</taxon>
        <taxon>Ascomycota</taxon>
        <taxon>Pezizomycotina</taxon>
        <taxon>Sordariomycetes</taxon>
        <taxon>Hypocreomycetidae</taxon>
        <taxon>Hypocreales</taxon>
        <taxon>Nectriaceae</taxon>
        <taxon>Fusarium</taxon>
    </lineage>
</organism>
<evidence type="ECO:0000256" key="1">
    <source>
        <dbReference type="ARBA" id="ARBA00004141"/>
    </source>
</evidence>
<keyword evidence="3 6" id="KW-1133">Transmembrane helix</keyword>
<evidence type="ECO:0000313" key="8">
    <source>
        <dbReference type="EMBL" id="PTD12989.1"/>
    </source>
</evidence>
<protein>
    <recommendedName>
        <fullName evidence="7">Rhodopsin domain-containing protein</fullName>
    </recommendedName>
</protein>
<evidence type="ECO:0000256" key="2">
    <source>
        <dbReference type="ARBA" id="ARBA00022692"/>
    </source>
</evidence>
<feature type="transmembrane region" description="Helical" evidence="6">
    <location>
        <begin position="214"/>
        <end position="234"/>
    </location>
</feature>
<evidence type="ECO:0000256" key="4">
    <source>
        <dbReference type="ARBA" id="ARBA00023136"/>
    </source>
</evidence>
<name>A0A2T4HB09_FUSCU</name>
<gene>
    <name evidence="8" type="ORF">FCULG_00005131</name>
</gene>
<feature type="transmembrane region" description="Helical" evidence="6">
    <location>
        <begin position="178"/>
        <end position="202"/>
    </location>
</feature>
<feature type="transmembrane region" description="Helical" evidence="6">
    <location>
        <begin position="139"/>
        <end position="158"/>
    </location>
</feature>
<evidence type="ECO:0000256" key="6">
    <source>
        <dbReference type="SAM" id="Phobius"/>
    </source>
</evidence>
<dbReference type="PANTHER" id="PTHR33048:SF2">
    <property type="entry name" value="SRPK"/>
    <property type="match status" value="1"/>
</dbReference>
<dbReference type="GO" id="GO:0016020">
    <property type="term" value="C:membrane"/>
    <property type="evidence" value="ECO:0007669"/>
    <property type="project" value="UniProtKB-SubCell"/>
</dbReference>
<evidence type="ECO:0000256" key="5">
    <source>
        <dbReference type="ARBA" id="ARBA00038359"/>
    </source>
</evidence>
<comment type="subcellular location">
    <subcellularLocation>
        <location evidence="1">Membrane</location>
        <topology evidence="1">Multi-pass membrane protein</topology>
    </subcellularLocation>
</comment>
<dbReference type="Proteomes" id="UP000241587">
    <property type="component" value="Unassembled WGS sequence"/>
</dbReference>
<sequence>MNSVAQQLIEIWILYAIGIIIIAARVFCRTKLVGYKNYDWDDYLVVLVGFFWNAAVIFGRIFLHDANGRHTSDLDFQQRKNMDTKEHEKWAYGSQMFFISLILNVVILWTLKFNMLCLYKRVVRGLCTERFVKPLMAQVLVSFTVIILTLALTCRPFNQLWQVWPDPGPKCVPQNLTFFVLILSFNLSTDVCIVLIPIPVVLGIQANPLKRFCLCLLFSLGFLCMSAAILRFIVVLKLNQHGGSVIWSLREDCIGIFVGQAPMLRPLSRRRFWVSTNPVSANSVTWGKNGHLQHVQNQLESHEVYWLGRKPNSKIRGPHSITSIRSMTGSQEQIVQGDQGGIATPEPPYDRSSGIVVERRVDIEVAGAGGTYTVFAQKSAVVIGQRQRQM</sequence>
<dbReference type="OrthoDB" id="3903189at2759"/>
<dbReference type="PANTHER" id="PTHR33048">
    <property type="entry name" value="PTH11-LIKE INTEGRAL MEMBRANE PROTEIN (AFU_ORTHOLOGUE AFUA_5G11245)"/>
    <property type="match status" value="1"/>
</dbReference>
<keyword evidence="4 6" id="KW-0472">Membrane</keyword>
<keyword evidence="9" id="KW-1185">Reference proteome</keyword>
<dbReference type="OMA" id="KWAYGSQ"/>
<comment type="caution">
    <text evidence="8">The sequence shown here is derived from an EMBL/GenBank/DDBJ whole genome shotgun (WGS) entry which is preliminary data.</text>
</comment>
<comment type="similarity">
    <text evidence="5">Belongs to the SAT4 family.</text>
</comment>